<feature type="compositionally biased region" description="Basic and acidic residues" evidence="1">
    <location>
        <begin position="17"/>
        <end position="28"/>
    </location>
</feature>
<dbReference type="EMBL" id="BAABHF010000009">
    <property type="protein sequence ID" value="GAA4485314.1"/>
    <property type="molecule type" value="Genomic_DNA"/>
</dbReference>
<protein>
    <submittedName>
        <fullName evidence="2">Uncharacterized protein</fullName>
    </submittedName>
</protein>
<evidence type="ECO:0000313" key="2">
    <source>
        <dbReference type="EMBL" id="GAA4485314.1"/>
    </source>
</evidence>
<feature type="compositionally biased region" description="Polar residues" evidence="1">
    <location>
        <begin position="1"/>
        <end position="16"/>
    </location>
</feature>
<comment type="caution">
    <text evidence="2">The sequence shown here is derived from an EMBL/GenBank/DDBJ whole genome shotgun (WGS) entry which is preliminary data.</text>
</comment>
<sequence length="55" mass="5793">MTAAGSANTAAITTAQTRREPAEADRRVRPFLIPPNAVLPFAGGSPMLSLRKVSK</sequence>
<accession>A0ABP8PEK8</accession>
<organism evidence="2 3">
    <name type="scientific">Actinoallomurus oryzae</name>
    <dbReference type="NCBI Taxonomy" id="502180"/>
    <lineage>
        <taxon>Bacteria</taxon>
        <taxon>Bacillati</taxon>
        <taxon>Actinomycetota</taxon>
        <taxon>Actinomycetes</taxon>
        <taxon>Streptosporangiales</taxon>
        <taxon>Thermomonosporaceae</taxon>
        <taxon>Actinoallomurus</taxon>
    </lineage>
</organism>
<evidence type="ECO:0000313" key="3">
    <source>
        <dbReference type="Proteomes" id="UP001500503"/>
    </source>
</evidence>
<feature type="region of interest" description="Disordered" evidence="1">
    <location>
        <begin position="1"/>
        <end position="29"/>
    </location>
</feature>
<evidence type="ECO:0000256" key="1">
    <source>
        <dbReference type="SAM" id="MobiDB-lite"/>
    </source>
</evidence>
<reference evidence="3" key="1">
    <citation type="journal article" date="2019" name="Int. J. Syst. Evol. Microbiol.">
        <title>The Global Catalogue of Microorganisms (GCM) 10K type strain sequencing project: providing services to taxonomists for standard genome sequencing and annotation.</title>
        <authorList>
            <consortium name="The Broad Institute Genomics Platform"/>
            <consortium name="The Broad Institute Genome Sequencing Center for Infectious Disease"/>
            <person name="Wu L."/>
            <person name="Ma J."/>
        </authorList>
    </citation>
    <scope>NUCLEOTIDE SEQUENCE [LARGE SCALE GENOMIC DNA]</scope>
    <source>
        <strain evidence="3">JCM 17933</strain>
    </source>
</reference>
<gene>
    <name evidence="2" type="ORF">GCM10023191_009820</name>
</gene>
<name>A0ABP8PEK8_9ACTN</name>
<keyword evidence="3" id="KW-1185">Reference proteome</keyword>
<dbReference type="Proteomes" id="UP001500503">
    <property type="component" value="Unassembled WGS sequence"/>
</dbReference>
<proteinExistence type="predicted"/>